<evidence type="ECO:0000259" key="5">
    <source>
        <dbReference type="Pfam" id="PF25150"/>
    </source>
</evidence>
<feature type="domain" description="tRNA (32-2'-O)-methyltransferase regulator THADA-like C-terminal TPR repeats region" evidence="6">
    <location>
        <begin position="1222"/>
        <end position="1386"/>
    </location>
</feature>
<dbReference type="PANTHER" id="PTHR14387:SF7">
    <property type="entry name" value="THYROID ADENOMA-ASSOCIATED PROTEIN"/>
    <property type="match status" value="1"/>
</dbReference>
<dbReference type="InterPro" id="IPR056842">
    <property type="entry name" value="THADA-like_TPR_C"/>
</dbReference>
<dbReference type="Pfam" id="PF25150">
    <property type="entry name" value="TPR_Trm732"/>
    <property type="match status" value="1"/>
</dbReference>
<name>A0ABD3WJ14_SINWO</name>
<evidence type="ECO:0000256" key="2">
    <source>
        <dbReference type="ARBA" id="ARBA00022694"/>
    </source>
</evidence>
<feature type="domain" description="DUF2428" evidence="4">
    <location>
        <begin position="947"/>
        <end position="1220"/>
    </location>
</feature>
<evidence type="ECO:0000256" key="3">
    <source>
        <dbReference type="ARBA" id="ARBA00035698"/>
    </source>
</evidence>
<evidence type="ECO:0000256" key="1">
    <source>
        <dbReference type="ARBA" id="ARBA00010409"/>
    </source>
</evidence>
<reference evidence="7 8" key="1">
    <citation type="submission" date="2024-11" db="EMBL/GenBank/DDBJ databases">
        <title>Chromosome-level genome assembly of the freshwater bivalve Anodonta woodiana.</title>
        <authorList>
            <person name="Chen X."/>
        </authorList>
    </citation>
    <scope>NUCLEOTIDE SEQUENCE [LARGE SCALE GENOMIC DNA]</scope>
    <source>
        <strain evidence="7">MN2024</strain>
        <tissue evidence="7">Gills</tissue>
    </source>
</reference>
<dbReference type="InterPro" id="IPR011989">
    <property type="entry name" value="ARM-like"/>
</dbReference>
<comment type="caution">
    <text evidence="7">The sequence shown here is derived from an EMBL/GenBank/DDBJ whole genome shotgun (WGS) entry which is preliminary data.</text>
</comment>
<dbReference type="EMBL" id="JBJQND010000006">
    <property type="protein sequence ID" value="KAL3873837.1"/>
    <property type="molecule type" value="Genomic_DNA"/>
</dbReference>
<dbReference type="InterPro" id="IPR016024">
    <property type="entry name" value="ARM-type_fold"/>
</dbReference>
<dbReference type="PANTHER" id="PTHR14387">
    <property type="entry name" value="THADA/DEATH RECEPTOR INTERACTING PROTEIN"/>
    <property type="match status" value="1"/>
</dbReference>
<accession>A0ABD3WJ14</accession>
<dbReference type="Pfam" id="PF10350">
    <property type="entry name" value="DUF2428"/>
    <property type="match status" value="1"/>
</dbReference>
<dbReference type="Pfam" id="PF25151">
    <property type="entry name" value="TPR_Trm732_C"/>
    <property type="match status" value="1"/>
</dbReference>
<dbReference type="InterPro" id="IPR051954">
    <property type="entry name" value="tRNA_methyltransferase_THADA"/>
</dbReference>
<comment type="similarity">
    <text evidence="1">Belongs to the THADA family.</text>
</comment>
<keyword evidence="2" id="KW-0819">tRNA processing</keyword>
<evidence type="ECO:0000313" key="7">
    <source>
        <dbReference type="EMBL" id="KAL3873837.1"/>
    </source>
</evidence>
<dbReference type="GO" id="GO:0008033">
    <property type="term" value="P:tRNA processing"/>
    <property type="evidence" value="ECO:0007669"/>
    <property type="project" value="UniProtKB-KW"/>
</dbReference>
<proteinExistence type="inferred from homology"/>
<dbReference type="SUPFAM" id="SSF48371">
    <property type="entry name" value="ARM repeat"/>
    <property type="match status" value="2"/>
</dbReference>
<sequence>MASEKHSLPFEELRYIRCGILRRVQDEAIKDSTISRCVLDLLKCREQKEQITTLKKILNDVKEHWNQSKSEQNILGPVQLLTNIYLALNTKHPGKRIIASSFQGYPDDLQNDLVLPQLAGQVTEILQQPIRKKDYSCLGDTRHVVDTLACLLDNFRLGEECLQALCVDSLMYLAGAFEVFLGDYSTNQSPVQQNEIMFHCLVTVQAANRIIQKCSSSLDVKLSAIGEKKEELAKHFLQLNMKVLHTENLLNDCKSTCGMNIALILKLICKETTVPIIVQTIFANKLSIQVEAIPVWLVQVDFSQLNVKNTSLTSYLCLCHGLLSILDMEDMATDRKDNSCFLLDVLLPEIMDLNTRCCDVGSKLLLSKAIFQLAQRTCHFLQSGKAQESFVKRLRGDGDVLQKILNFVWTTWEDTVDVIRLTAKDIFDCLISIHLHAVSSRQGTNDQDEFLHKLALSLCQDVSWSCKGKYNTLSSLVSHLGSRWLLQLHPGIGSEVIDQIQEQTLACYASDLYEKLFTKDMDVDRATWMTTWVDPVVTILCGNSKLQKKLIQEYILPKLLKCGKETLHYMIQQISTITEQGKSPDGQLGALIMCLRRARAMGLLKNQSQDQSDMWYGLVEVKLIHGALSSSDDQIRLDAFGLLCENQRTSEPVSEVELRLIEFFIPYNLNSQSPAFRQYFLSHVRKFLSRMSESMIALRRDIACKQNTSSAETAAEFLKSYKAFLSWLTRTLLSSLYPGSAFGRRTTCLATLAFILDTFGSTAAVQGKEDLEFDFYGEIQSSEVQTLLECLSDTFEENKQEAVKILVACTMHNKIRILSKSQMEALFDMALKLSGSTKPQDCTTAAYLFRLLLHQDGFYEILQSQMNKENKLPLPAIANSSFGRRLLMLWILLKYLQDQRIVAEKNLLIAAANRPLYSTMHCIRYILSDVDYRKIEKVDEQDWRDFLLSLLKECFAIARVVSPVVHNSSPEGNIPVEAIKGTDLDVVSLLTEELDVQLMLDAEEVKSTQMVMLMPEYLVVCCWRSIKEISLLLGQISHDVPISDPERTDVIGLIDCQQIVSIGEYFQNQLLESKHRGAFELAYAGFVKMTEMLWKSYISVLHHMPSEWLRKMMSDIKSDDPDSRLCATRRSAGIPFYVQALVTTEPTSTGRMCFREAMEELLALSLSPEGSMDSPVNAKVHAMNILRALYRDTRLGEDVTPYITDGLKAAILGFKSPLWAVRNSATLLLGAMMTRIFGVKRSKDESSLSRKNCQTGRSFFHKHPVLHQFLLEQITEATQNISEKEKLHLHPALYPVLMVLGRLFPSPMEGTDSSFHLAAFIPHIIRCALSPVFKTRVMAARAMQPLVDKDQITSVFCTLIDLLPKSLETTVIQSHIHGTLLQMKHLLKLVPNVSIATKQDFGQKMLPAWRDRLWLITRDNSCVVTRKEAMEVSERIISLYISSSDLEAHILILLDFLFTKLSEEIGCLGSLYSLHTPGLSEFYVTVASLYLKLLLSLPRHHKQSVTELENSMLTLLKSSEYEVRKVILKVMREVLRKSKPEDVDVDTDDNEDLIDLKDFSDFEEKDVVHLIFSSENIYNHLIEMILHIETHHECLVQLLKVLQLHPFSSHASSSTVLQDQADQVMMRLLDIIQENSRDEVCAAVIHFSGCLVQTLYDSAALEEGGSGSVAMEMWISMLCNHSSSERCPGIQLACAAVIRQNAKILLYNPAQCLGQLNFTVWQILVDLLQEDDLDVKAMASDVLLSLDTSVTGSVQSFYALDLLIDHFVSCHGKRNMTECMKTLFEWIEDTGEEVHVGDSNERLFDKGEMNTYREDVSFIRLIVKHIRQLLTTIPPITQPFPQSTPPASSNVGVWGDGKFETWENAISSEEGLQEPPGCREEEDFIAESQSLEQDDEVALEPIVFATENFLHSLGLELCMLLRAQGQKLDRMSKLEFKAAFLNPPAYSRGLIEIYKTLVLINLGLEAPLESSCKQECQAVLMLMQDKLSNDRFENDLLISEALRNVTAASCKI</sequence>
<evidence type="ECO:0000313" key="8">
    <source>
        <dbReference type="Proteomes" id="UP001634394"/>
    </source>
</evidence>
<dbReference type="InterPro" id="IPR019442">
    <property type="entry name" value="THADA/TRM732_DUF2428"/>
</dbReference>
<feature type="domain" description="tRNA (32-2'-O)-methyltransferase regulator THADA-like TPR repeats region" evidence="5">
    <location>
        <begin position="528"/>
        <end position="800"/>
    </location>
</feature>
<dbReference type="InterPro" id="IPR056843">
    <property type="entry name" value="THADA-like_TPR"/>
</dbReference>
<evidence type="ECO:0000259" key="6">
    <source>
        <dbReference type="Pfam" id="PF25151"/>
    </source>
</evidence>
<protein>
    <recommendedName>
        <fullName evidence="3">tRNA (32-2'-O)-methyltransferase regulator THADA</fullName>
    </recommendedName>
</protein>
<keyword evidence="8" id="KW-1185">Reference proteome</keyword>
<organism evidence="7 8">
    <name type="scientific">Sinanodonta woodiana</name>
    <name type="common">Chinese pond mussel</name>
    <name type="synonym">Anodonta woodiana</name>
    <dbReference type="NCBI Taxonomy" id="1069815"/>
    <lineage>
        <taxon>Eukaryota</taxon>
        <taxon>Metazoa</taxon>
        <taxon>Spiralia</taxon>
        <taxon>Lophotrochozoa</taxon>
        <taxon>Mollusca</taxon>
        <taxon>Bivalvia</taxon>
        <taxon>Autobranchia</taxon>
        <taxon>Heteroconchia</taxon>
        <taxon>Palaeoheterodonta</taxon>
        <taxon>Unionida</taxon>
        <taxon>Unionoidea</taxon>
        <taxon>Unionidae</taxon>
        <taxon>Unioninae</taxon>
        <taxon>Sinanodonta</taxon>
    </lineage>
</organism>
<dbReference type="Proteomes" id="UP001634394">
    <property type="component" value="Unassembled WGS sequence"/>
</dbReference>
<gene>
    <name evidence="7" type="ORF">ACJMK2_036922</name>
</gene>
<evidence type="ECO:0000259" key="4">
    <source>
        <dbReference type="Pfam" id="PF10350"/>
    </source>
</evidence>
<dbReference type="Gene3D" id="1.25.10.10">
    <property type="entry name" value="Leucine-rich Repeat Variant"/>
    <property type="match status" value="1"/>
</dbReference>